<evidence type="ECO:0000313" key="2">
    <source>
        <dbReference type="EMBL" id="CUG74493.1"/>
    </source>
</evidence>
<protein>
    <submittedName>
        <fullName evidence="2">Uncharacterized protein</fullName>
    </submittedName>
</protein>
<evidence type="ECO:0000313" key="3">
    <source>
        <dbReference type="Proteomes" id="UP000051952"/>
    </source>
</evidence>
<feature type="region of interest" description="Disordered" evidence="1">
    <location>
        <begin position="28"/>
        <end position="56"/>
    </location>
</feature>
<sequence>MSQNLGTIWSKMSCFLCPQGLHSTRLLLSPHRADPSSAKKKKNTSETKRAGSSLHKMKKERVTLKSEIALLKYEYRLRITSYHETSYASIPRPKGLSTAMYYKIRGMHELDYIEPMKLESIQEKELRIKAVDEDIWLRNPVPFSSVLEACDFLRDESPVMNSVEPTLSGRMYRFNATKIEGMLFSGIRKLTALALKDATVSKHFLIAVLGGSGLGKTDTLHRIRRDGTLRGKIAEHVSASSDGRMPCQHCVALFASFNESTPFDQVPYDAATEPNVTAALCNMLLSHYLGVECSLALTRWFTRLTLEDVVNYVQQREAAMHNCALSAVCVVVLVDEVGKLGDVRAKQLCDELLAVQHSSMRAGLPIFAVAAGLEVDSMFATVTRSSKHRLHPVTLSPCSP</sequence>
<keyword evidence="3" id="KW-1185">Reference proteome</keyword>
<proteinExistence type="predicted"/>
<dbReference type="Proteomes" id="UP000051952">
    <property type="component" value="Unassembled WGS sequence"/>
</dbReference>
<dbReference type="AlphaFoldDB" id="A0A0S4J3Y7"/>
<dbReference type="EMBL" id="CYKH01000975">
    <property type="protein sequence ID" value="CUG74493.1"/>
    <property type="molecule type" value="Genomic_DNA"/>
</dbReference>
<reference evidence="3" key="1">
    <citation type="submission" date="2015-09" db="EMBL/GenBank/DDBJ databases">
        <authorList>
            <consortium name="Pathogen Informatics"/>
        </authorList>
    </citation>
    <scope>NUCLEOTIDE SEQUENCE [LARGE SCALE GENOMIC DNA]</scope>
    <source>
        <strain evidence="3">Lake Konstanz</strain>
    </source>
</reference>
<evidence type="ECO:0000256" key="1">
    <source>
        <dbReference type="SAM" id="MobiDB-lite"/>
    </source>
</evidence>
<organism evidence="2 3">
    <name type="scientific">Bodo saltans</name>
    <name type="common">Flagellated protozoan</name>
    <dbReference type="NCBI Taxonomy" id="75058"/>
    <lineage>
        <taxon>Eukaryota</taxon>
        <taxon>Discoba</taxon>
        <taxon>Euglenozoa</taxon>
        <taxon>Kinetoplastea</taxon>
        <taxon>Metakinetoplastina</taxon>
        <taxon>Eubodonida</taxon>
        <taxon>Bodonidae</taxon>
        <taxon>Bodo</taxon>
    </lineage>
</organism>
<accession>A0A0S4J3Y7</accession>
<dbReference type="VEuPathDB" id="TriTrypDB:BSAL_84460"/>
<name>A0A0S4J3Y7_BODSA</name>
<gene>
    <name evidence="2" type="ORF">BSAL_84460</name>
</gene>